<dbReference type="FunFam" id="3.90.226.10:FF:000009">
    <property type="entry name" value="Carnitinyl-CoA dehydratase"/>
    <property type="match status" value="1"/>
</dbReference>
<evidence type="ECO:0000313" key="5">
    <source>
        <dbReference type="Proteomes" id="UP000298781"/>
    </source>
</evidence>
<evidence type="ECO:0000256" key="1">
    <source>
        <dbReference type="ARBA" id="ARBA00005254"/>
    </source>
</evidence>
<sequence>MTEAAKPSVIVEDLAPHVALVRIDRPEARNALNAETRAALVEAFQRLGADPDVRVVVLTGTGKAFVAGADIKDMASRTPPDMMARRTHLQWQVIAQFPKPLIAAVNGFALGGGCELAMHADIIIAAESARFGQPEIKIGIMPGAGGTQRLIRAVGKFKAMKLMLTGAVIDAHEADRIGLVTEVVPDAELMERAKALAVEIAGLPPVALAEIKDVALTGEDLPLAAALALERKAFQLLFSTEDQKEGMGAFLDKRSPDFKGR</sequence>
<dbReference type="CDD" id="cd06558">
    <property type="entry name" value="crotonase-like"/>
    <property type="match status" value="1"/>
</dbReference>
<dbReference type="InterPro" id="IPR029045">
    <property type="entry name" value="ClpP/crotonase-like_dom_sf"/>
</dbReference>
<evidence type="ECO:0000313" key="4">
    <source>
        <dbReference type="EMBL" id="QCI65486.1"/>
    </source>
</evidence>
<comment type="similarity">
    <text evidence="1 3">Belongs to the enoyl-CoA hydratase/isomerase family.</text>
</comment>
<dbReference type="InterPro" id="IPR001753">
    <property type="entry name" value="Enoyl-CoA_hydra/iso"/>
</dbReference>
<dbReference type="FunFam" id="1.10.12.10:FF:000001">
    <property type="entry name" value="Probable enoyl-CoA hydratase, mitochondrial"/>
    <property type="match status" value="1"/>
</dbReference>
<dbReference type="PANTHER" id="PTHR11941:SF54">
    <property type="entry name" value="ENOYL-COA HYDRATASE, MITOCHONDRIAL"/>
    <property type="match status" value="1"/>
</dbReference>
<dbReference type="Gene3D" id="3.90.226.10">
    <property type="entry name" value="2-enoyl-CoA Hydratase, Chain A, domain 1"/>
    <property type="match status" value="1"/>
</dbReference>
<evidence type="ECO:0000256" key="3">
    <source>
        <dbReference type="RuleBase" id="RU003707"/>
    </source>
</evidence>
<dbReference type="PROSITE" id="PS00166">
    <property type="entry name" value="ENOYL_COA_HYDRATASE"/>
    <property type="match status" value="1"/>
</dbReference>
<reference evidence="4 5" key="1">
    <citation type="submission" date="2019-04" db="EMBL/GenBank/DDBJ databases">
        <title>Phreatobacter aquaticus sp. nov.</title>
        <authorList>
            <person name="Choi A."/>
        </authorList>
    </citation>
    <scope>NUCLEOTIDE SEQUENCE [LARGE SCALE GENOMIC DNA]</scope>
    <source>
        <strain evidence="4 5">KCTC 52518</strain>
    </source>
</reference>
<evidence type="ECO:0000256" key="2">
    <source>
        <dbReference type="ARBA" id="ARBA00023239"/>
    </source>
</evidence>
<dbReference type="EMBL" id="CP039690">
    <property type="protein sequence ID" value="QCI65486.1"/>
    <property type="molecule type" value="Genomic_DNA"/>
</dbReference>
<keyword evidence="2" id="KW-0456">Lyase</keyword>
<dbReference type="InterPro" id="IPR014748">
    <property type="entry name" value="Enoyl-CoA_hydra_C"/>
</dbReference>
<dbReference type="GO" id="GO:0016836">
    <property type="term" value="F:hydro-lyase activity"/>
    <property type="evidence" value="ECO:0007669"/>
    <property type="project" value="UniProtKB-ARBA"/>
</dbReference>
<dbReference type="InterPro" id="IPR018376">
    <property type="entry name" value="Enoyl-CoA_hyd/isom_CS"/>
</dbReference>
<dbReference type="Pfam" id="PF00378">
    <property type="entry name" value="ECH_1"/>
    <property type="match status" value="1"/>
</dbReference>
<protein>
    <submittedName>
        <fullName evidence="4">Enoyl-CoA hydratase</fullName>
    </submittedName>
</protein>
<dbReference type="AlphaFoldDB" id="A0A4D7B722"/>
<gene>
    <name evidence="4" type="ORF">E8M01_15500</name>
</gene>
<dbReference type="RefSeq" id="WP_136960933.1">
    <property type="nucleotide sequence ID" value="NZ_CP039690.1"/>
</dbReference>
<dbReference type="GO" id="GO:0006635">
    <property type="term" value="P:fatty acid beta-oxidation"/>
    <property type="evidence" value="ECO:0007669"/>
    <property type="project" value="TreeGrafter"/>
</dbReference>
<dbReference type="OrthoDB" id="9802898at2"/>
<dbReference type="KEGG" id="pstg:E8M01_15500"/>
<dbReference type="NCBIfam" id="NF006007">
    <property type="entry name" value="PRK08138.1"/>
    <property type="match status" value="1"/>
</dbReference>
<keyword evidence="5" id="KW-1185">Reference proteome</keyword>
<proteinExistence type="inferred from homology"/>
<name>A0A4D7B722_9HYPH</name>
<accession>A0A4D7B722</accession>
<dbReference type="PANTHER" id="PTHR11941">
    <property type="entry name" value="ENOYL-COA HYDRATASE-RELATED"/>
    <property type="match status" value="1"/>
</dbReference>
<dbReference type="Proteomes" id="UP000298781">
    <property type="component" value="Chromosome"/>
</dbReference>
<organism evidence="4 5">
    <name type="scientific">Phreatobacter stygius</name>
    <dbReference type="NCBI Taxonomy" id="1940610"/>
    <lineage>
        <taxon>Bacteria</taxon>
        <taxon>Pseudomonadati</taxon>
        <taxon>Pseudomonadota</taxon>
        <taxon>Alphaproteobacteria</taxon>
        <taxon>Hyphomicrobiales</taxon>
        <taxon>Phreatobacteraceae</taxon>
        <taxon>Phreatobacter</taxon>
    </lineage>
</organism>
<dbReference type="SUPFAM" id="SSF52096">
    <property type="entry name" value="ClpP/crotonase"/>
    <property type="match status" value="1"/>
</dbReference>
<dbReference type="Gene3D" id="1.10.12.10">
    <property type="entry name" value="Lyase 2-enoyl-coa Hydratase, Chain A, domain 2"/>
    <property type="match status" value="1"/>
</dbReference>